<reference evidence="1" key="1">
    <citation type="submission" date="2023-06" db="EMBL/GenBank/DDBJ databases">
        <title>Conoideocrella luteorostrata (Hypocreales: Clavicipitaceae), a potential biocontrol fungus for elongate hemlock scale in United States Christmas tree production areas.</title>
        <authorList>
            <person name="Barrett H."/>
            <person name="Lovett B."/>
            <person name="Macias A.M."/>
            <person name="Stajich J.E."/>
            <person name="Kasson M.T."/>
        </authorList>
    </citation>
    <scope>NUCLEOTIDE SEQUENCE</scope>
    <source>
        <strain evidence="1">ARSEF 14590</strain>
    </source>
</reference>
<sequence>MSAESPPKYVYKIVPAAPPDTIPEQFPLSDLDKQDGFVHLSTNEQVPLTCDRFFNSTSTLWLFKFELAKFSHPVKWEGGFPHLYGNFGGGDIVSVEKFDRGDGRTWADAMGGSAWLQ</sequence>
<accession>A0AAJ0FSQ7</accession>
<dbReference type="Pfam" id="PF06108">
    <property type="entry name" value="DUF952"/>
    <property type="match status" value="1"/>
</dbReference>
<dbReference type="SUPFAM" id="SSF56399">
    <property type="entry name" value="ADP-ribosylation"/>
    <property type="match status" value="1"/>
</dbReference>
<evidence type="ECO:0000313" key="2">
    <source>
        <dbReference type="Proteomes" id="UP001251528"/>
    </source>
</evidence>
<dbReference type="PANTHER" id="PTHR34129:SF1">
    <property type="entry name" value="DUF952 DOMAIN-CONTAINING PROTEIN"/>
    <property type="match status" value="1"/>
</dbReference>
<keyword evidence="2" id="KW-1185">Reference proteome</keyword>
<dbReference type="PANTHER" id="PTHR34129">
    <property type="entry name" value="BLR1139 PROTEIN"/>
    <property type="match status" value="1"/>
</dbReference>
<evidence type="ECO:0008006" key="3">
    <source>
        <dbReference type="Google" id="ProtNLM"/>
    </source>
</evidence>
<organism evidence="1 2">
    <name type="scientific">Conoideocrella luteorostrata</name>
    <dbReference type="NCBI Taxonomy" id="1105319"/>
    <lineage>
        <taxon>Eukaryota</taxon>
        <taxon>Fungi</taxon>
        <taxon>Dikarya</taxon>
        <taxon>Ascomycota</taxon>
        <taxon>Pezizomycotina</taxon>
        <taxon>Sordariomycetes</taxon>
        <taxon>Hypocreomycetidae</taxon>
        <taxon>Hypocreales</taxon>
        <taxon>Clavicipitaceae</taxon>
        <taxon>Conoideocrella</taxon>
    </lineage>
</organism>
<dbReference type="InterPro" id="IPR009297">
    <property type="entry name" value="DUF952"/>
</dbReference>
<dbReference type="Proteomes" id="UP001251528">
    <property type="component" value="Unassembled WGS sequence"/>
</dbReference>
<protein>
    <recommendedName>
        <fullName evidence="3">DUF952 domain-containing protein</fullName>
    </recommendedName>
</protein>
<dbReference type="AlphaFoldDB" id="A0AAJ0FSQ7"/>
<evidence type="ECO:0000313" key="1">
    <source>
        <dbReference type="EMBL" id="KAK2589918.1"/>
    </source>
</evidence>
<gene>
    <name evidence="1" type="ORF">QQS21_012409</name>
</gene>
<dbReference type="EMBL" id="JASWJB010000526">
    <property type="protein sequence ID" value="KAK2589918.1"/>
    <property type="molecule type" value="Genomic_DNA"/>
</dbReference>
<comment type="caution">
    <text evidence="1">The sequence shown here is derived from an EMBL/GenBank/DDBJ whole genome shotgun (WGS) entry which is preliminary data.</text>
</comment>
<name>A0AAJ0FSQ7_9HYPO</name>
<dbReference type="Gene3D" id="3.20.170.20">
    <property type="entry name" value="Protein of unknown function DUF952"/>
    <property type="match status" value="1"/>
</dbReference>
<proteinExistence type="predicted"/>